<comment type="subcellular location">
    <subcellularLocation>
        <location evidence="1">Membrane</location>
        <topology evidence="1">Multi-pass membrane protein</topology>
    </subcellularLocation>
</comment>
<feature type="transmembrane region" description="Helical" evidence="6">
    <location>
        <begin position="86"/>
        <end position="107"/>
    </location>
</feature>
<dbReference type="PANTHER" id="PTHR10231">
    <property type="entry name" value="NUCLEOTIDE-SUGAR TRANSMEMBRANE TRANSPORTER"/>
    <property type="match status" value="1"/>
</dbReference>
<dbReference type="OrthoDB" id="498253at2759"/>
<dbReference type="EMBL" id="LHPF02000033">
    <property type="protein sequence ID" value="PSC68766.1"/>
    <property type="molecule type" value="Genomic_DNA"/>
</dbReference>
<protein>
    <submittedName>
        <fullName evidence="7">UDP-N-acetylglucosamine transporter-like</fullName>
    </submittedName>
</protein>
<evidence type="ECO:0000256" key="2">
    <source>
        <dbReference type="ARBA" id="ARBA00006447"/>
    </source>
</evidence>
<dbReference type="Pfam" id="PF04142">
    <property type="entry name" value="Nuc_sug_transp"/>
    <property type="match status" value="1"/>
</dbReference>
<reference evidence="7 8" key="1">
    <citation type="journal article" date="2018" name="Plant J.">
        <title>Genome sequences of Chlorella sorokiniana UTEX 1602 and Micractinium conductrix SAG 241.80: implications to maltose excretion by a green alga.</title>
        <authorList>
            <person name="Arriola M.B."/>
            <person name="Velmurugan N."/>
            <person name="Zhang Y."/>
            <person name="Plunkett M.H."/>
            <person name="Hondzo H."/>
            <person name="Barney B.M."/>
        </authorList>
    </citation>
    <scope>NUCLEOTIDE SEQUENCE [LARGE SCALE GENOMIC DNA]</scope>
    <source>
        <strain evidence="7 8">SAG 241.80</strain>
    </source>
</reference>
<evidence type="ECO:0000256" key="6">
    <source>
        <dbReference type="SAM" id="Phobius"/>
    </source>
</evidence>
<feature type="transmembrane region" description="Helical" evidence="6">
    <location>
        <begin position="47"/>
        <end position="66"/>
    </location>
</feature>
<dbReference type="InterPro" id="IPR007271">
    <property type="entry name" value="Nuc_sug_transpt"/>
</dbReference>
<evidence type="ECO:0000313" key="7">
    <source>
        <dbReference type="EMBL" id="PSC68766.1"/>
    </source>
</evidence>
<evidence type="ECO:0000313" key="8">
    <source>
        <dbReference type="Proteomes" id="UP000239649"/>
    </source>
</evidence>
<evidence type="ECO:0000256" key="1">
    <source>
        <dbReference type="ARBA" id="ARBA00004141"/>
    </source>
</evidence>
<gene>
    <name evidence="7" type="ORF">C2E20_7626</name>
</gene>
<dbReference type="InterPro" id="IPR037185">
    <property type="entry name" value="EmrE-like"/>
</dbReference>
<keyword evidence="8" id="KW-1185">Reference proteome</keyword>
<sequence>VLLIIAATHLDAVAFQIFSQSFKLVPTALFAYWLLGQMLEPMQWASIPVLAVGVVLVTVNNGGTQLHGHRSAAAVAAMSHSHGLDYVAGMVACSISGLSSAYAGVYFEKYVKGRHAASLCTGYALLKDGWRIHTGGLMQGFDASTWTVIALQVFGGLVTGMVVKYCDNSNPEKTLRWQSPSSSPCLWPSRCSASGPAPYSS</sequence>
<organism evidence="7 8">
    <name type="scientific">Micractinium conductrix</name>
    <dbReference type="NCBI Taxonomy" id="554055"/>
    <lineage>
        <taxon>Eukaryota</taxon>
        <taxon>Viridiplantae</taxon>
        <taxon>Chlorophyta</taxon>
        <taxon>core chlorophytes</taxon>
        <taxon>Trebouxiophyceae</taxon>
        <taxon>Chlorellales</taxon>
        <taxon>Chlorellaceae</taxon>
        <taxon>Chlorella clade</taxon>
        <taxon>Micractinium</taxon>
    </lineage>
</organism>
<comment type="caution">
    <text evidence="7">The sequence shown here is derived from an EMBL/GenBank/DDBJ whole genome shotgun (WGS) entry which is preliminary data.</text>
</comment>
<dbReference type="GO" id="GO:0015165">
    <property type="term" value="F:pyrimidine nucleotide-sugar transmembrane transporter activity"/>
    <property type="evidence" value="ECO:0007669"/>
    <property type="project" value="InterPro"/>
</dbReference>
<accession>A0A2P6V3V7</accession>
<feature type="non-terminal residue" evidence="7">
    <location>
        <position position="1"/>
    </location>
</feature>
<evidence type="ECO:0000256" key="5">
    <source>
        <dbReference type="ARBA" id="ARBA00023136"/>
    </source>
</evidence>
<dbReference type="Proteomes" id="UP000239649">
    <property type="component" value="Unassembled WGS sequence"/>
</dbReference>
<dbReference type="SUPFAM" id="SSF103481">
    <property type="entry name" value="Multidrug resistance efflux transporter EmrE"/>
    <property type="match status" value="1"/>
</dbReference>
<proteinExistence type="inferred from homology"/>
<evidence type="ECO:0000256" key="3">
    <source>
        <dbReference type="ARBA" id="ARBA00022692"/>
    </source>
</evidence>
<feature type="transmembrane region" description="Helical" evidence="6">
    <location>
        <begin position="12"/>
        <end position="35"/>
    </location>
</feature>
<comment type="similarity">
    <text evidence="2">Belongs to the nucleotide-sugar transporter family. CMP-Sialate:CMP antiporter (TC 2.A.7.12) subfamily.</text>
</comment>
<keyword evidence="4 6" id="KW-1133">Transmembrane helix</keyword>
<dbReference type="AlphaFoldDB" id="A0A2P6V3V7"/>
<keyword evidence="5 6" id="KW-0472">Membrane</keyword>
<evidence type="ECO:0000256" key="4">
    <source>
        <dbReference type="ARBA" id="ARBA00022989"/>
    </source>
</evidence>
<dbReference type="GO" id="GO:0000139">
    <property type="term" value="C:Golgi membrane"/>
    <property type="evidence" value="ECO:0007669"/>
    <property type="project" value="InterPro"/>
</dbReference>
<keyword evidence="3 6" id="KW-0812">Transmembrane</keyword>
<name>A0A2P6V3V7_9CHLO</name>